<evidence type="ECO:0000313" key="1">
    <source>
        <dbReference type="EMBL" id="GAF49442.1"/>
    </source>
</evidence>
<dbReference type="GO" id="GO:0020037">
    <property type="term" value="F:heme binding"/>
    <property type="evidence" value="ECO:0007669"/>
    <property type="project" value="TreeGrafter"/>
</dbReference>
<dbReference type="PANTHER" id="PTHR19372:SF7">
    <property type="entry name" value="SULFITE OXIDASE, MITOCHONDRIAL"/>
    <property type="match status" value="1"/>
</dbReference>
<dbReference type="Proteomes" id="UP000019491">
    <property type="component" value="Unassembled WGS sequence"/>
</dbReference>
<reference evidence="1 2" key="1">
    <citation type="submission" date="2014-02" db="EMBL/GenBank/DDBJ databases">
        <title>Whole genome shotgun sequence of Rhodococcus wratislaviensis NBRC 100605.</title>
        <authorList>
            <person name="Hosoyama A."/>
            <person name="Tsuchikane K."/>
            <person name="Yoshida I."/>
            <person name="Ohji S."/>
            <person name="Ichikawa N."/>
            <person name="Yamazoe A."/>
            <person name="Fujita N."/>
        </authorList>
    </citation>
    <scope>NUCLEOTIDE SEQUENCE [LARGE SCALE GENOMIC DNA]</scope>
    <source>
        <strain evidence="1 2">NBRC 100605</strain>
    </source>
</reference>
<dbReference type="GO" id="GO:0006790">
    <property type="term" value="P:sulfur compound metabolic process"/>
    <property type="evidence" value="ECO:0007669"/>
    <property type="project" value="TreeGrafter"/>
</dbReference>
<gene>
    <name evidence="1" type="ORF">RW1_083_00100</name>
</gene>
<proteinExistence type="predicted"/>
<dbReference type="GO" id="GO:0008482">
    <property type="term" value="F:sulfite oxidase activity"/>
    <property type="evidence" value="ECO:0007669"/>
    <property type="project" value="TreeGrafter"/>
</dbReference>
<comment type="caution">
    <text evidence="1">The sequence shown here is derived from an EMBL/GenBank/DDBJ whole genome shotgun (WGS) entry which is preliminary data.</text>
</comment>
<evidence type="ECO:0000313" key="2">
    <source>
        <dbReference type="Proteomes" id="UP000019491"/>
    </source>
</evidence>
<dbReference type="EMBL" id="BAWF01000083">
    <property type="protein sequence ID" value="GAF49442.1"/>
    <property type="molecule type" value="Genomic_DNA"/>
</dbReference>
<sequence length="93" mass="10737">MMWDKRADTIICAASLFKAEATRPVLAESEITPVDTFYLRNHGRIPDIETGRWRLTMSGLFERELTSHFADLDNRLSVHNVVAIWRQAHLEPT</sequence>
<dbReference type="SUPFAM" id="SSF56524">
    <property type="entry name" value="Oxidoreductase molybdopterin-binding domain"/>
    <property type="match status" value="1"/>
</dbReference>
<name>X0QCX0_RHOWR</name>
<dbReference type="PANTHER" id="PTHR19372">
    <property type="entry name" value="SULFITE REDUCTASE"/>
    <property type="match status" value="1"/>
</dbReference>
<dbReference type="Gene3D" id="3.90.420.10">
    <property type="entry name" value="Oxidoreductase, molybdopterin-binding domain"/>
    <property type="match status" value="1"/>
</dbReference>
<organism evidence="1 2">
    <name type="scientific">Rhodococcus wratislaviensis NBRC 100605</name>
    <dbReference type="NCBI Taxonomy" id="1219028"/>
    <lineage>
        <taxon>Bacteria</taxon>
        <taxon>Bacillati</taxon>
        <taxon>Actinomycetota</taxon>
        <taxon>Actinomycetes</taxon>
        <taxon>Mycobacteriales</taxon>
        <taxon>Nocardiaceae</taxon>
        <taxon>Rhodococcus</taxon>
    </lineage>
</organism>
<accession>X0QCX0</accession>
<dbReference type="InterPro" id="IPR036374">
    <property type="entry name" value="OxRdtase_Mopterin-bd_sf"/>
</dbReference>
<keyword evidence="2" id="KW-1185">Reference proteome</keyword>
<protein>
    <submittedName>
        <fullName evidence="1">Uncharacterized protein</fullName>
    </submittedName>
</protein>
<dbReference type="GO" id="GO:0043546">
    <property type="term" value="F:molybdopterin cofactor binding"/>
    <property type="evidence" value="ECO:0007669"/>
    <property type="project" value="TreeGrafter"/>
</dbReference>
<dbReference type="AlphaFoldDB" id="X0QCX0"/>